<comment type="subcellular location">
    <subcellularLocation>
        <location evidence="1">Membrane</location>
        <topology evidence="1">Multi-pass membrane protein</topology>
    </subcellularLocation>
</comment>
<evidence type="ECO:0000256" key="1">
    <source>
        <dbReference type="ARBA" id="ARBA00004141"/>
    </source>
</evidence>
<evidence type="ECO:0000256" key="3">
    <source>
        <dbReference type="ARBA" id="ARBA00022989"/>
    </source>
</evidence>
<comment type="caution">
    <text evidence="7">The sequence shown here is derived from an EMBL/GenBank/DDBJ whole genome shotgun (WGS) entry which is preliminary data.</text>
</comment>
<dbReference type="Proteomes" id="UP001432322">
    <property type="component" value="Unassembled WGS sequence"/>
</dbReference>
<evidence type="ECO:0000256" key="2">
    <source>
        <dbReference type="ARBA" id="ARBA00022692"/>
    </source>
</evidence>
<dbReference type="SUPFAM" id="SSF90112">
    <property type="entry name" value="Neurotransmitter-gated ion-channel transmembrane pore"/>
    <property type="match status" value="1"/>
</dbReference>
<feature type="transmembrane region" description="Helical" evidence="5">
    <location>
        <begin position="120"/>
        <end position="141"/>
    </location>
</feature>
<dbReference type="SUPFAM" id="SSF63712">
    <property type="entry name" value="Nicotinic receptor ligand binding domain-like"/>
    <property type="match status" value="1"/>
</dbReference>
<dbReference type="AlphaFoldDB" id="A0AAV5UR86"/>
<dbReference type="InterPro" id="IPR006202">
    <property type="entry name" value="Neur_chan_lig-bd"/>
</dbReference>
<dbReference type="EMBL" id="BTSY01000001">
    <property type="protein sequence ID" value="GMT08755.1"/>
    <property type="molecule type" value="Genomic_DNA"/>
</dbReference>
<keyword evidence="3 5" id="KW-1133">Transmembrane helix</keyword>
<dbReference type="PANTHER" id="PTHR18945">
    <property type="entry name" value="NEUROTRANSMITTER GATED ION CHANNEL"/>
    <property type="match status" value="1"/>
</dbReference>
<sequence length="154" mass="17572">LAQSQIISEDDRMAEVMADGTVYTTNPSVYDTWCTLNLNNFPFDSQQCTINIGSWVYTANETTITTQQTEITVDDLPQVYQGNSEWEVTKIKGEIKSSIDDGDHFQEVWFTVSLRRRASYYVFVLLVPTFIVTTLCIIGLFTPLDNYGDRSERV</sequence>
<protein>
    <recommendedName>
        <fullName evidence="6">Neurotransmitter-gated ion-channel ligand-binding domain-containing protein</fullName>
    </recommendedName>
</protein>
<dbReference type="InterPro" id="IPR006201">
    <property type="entry name" value="Neur_channel"/>
</dbReference>
<dbReference type="Pfam" id="PF02931">
    <property type="entry name" value="Neur_chan_LBD"/>
    <property type="match status" value="1"/>
</dbReference>
<gene>
    <name evidence="7" type="ORF">PFISCL1PPCAC_52</name>
</gene>
<dbReference type="GO" id="GO:0004888">
    <property type="term" value="F:transmembrane signaling receptor activity"/>
    <property type="evidence" value="ECO:0007669"/>
    <property type="project" value="InterPro"/>
</dbReference>
<keyword evidence="8" id="KW-1185">Reference proteome</keyword>
<reference evidence="7" key="1">
    <citation type="submission" date="2023-10" db="EMBL/GenBank/DDBJ databases">
        <title>Genome assembly of Pristionchus species.</title>
        <authorList>
            <person name="Yoshida K."/>
            <person name="Sommer R.J."/>
        </authorList>
    </citation>
    <scope>NUCLEOTIDE SEQUENCE</scope>
    <source>
        <strain evidence="7">RS5133</strain>
    </source>
</reference>
<evidence type="ECO:0000256" key="4">
    <source>
        <dbReference type="ARBA" id="ARBA00023136"/>
    </source>
</evidence>
<name>A0AAV5UR86_9BILA</name>
<accession>A0AAV5UR86</accession>
<evidence type="ECO:0000313" key="8">
    <source>
        <dbReference type="Proteomes" id="UP001432322"/>
    </source>
</evidence>
<feature type="domain" description="Neurotransmitter-gated ion-channel ligand-binding" evidence="6">
    <location>
        <begin position="7"/>
        <end position="117"/>
    </location>
</feature>
<dbReference type="GO" id="GO:0005230">
    <property type="term" value="F:extracellular ligand-gated monoatomic ion channel activity"/>
    <property type="evidence" value="ECO:0007669"/>
    <property type="project" value="InterPro"/>
</dbReference>
<evidence type="ECO:0000256" key="5">
    <source>
        <dbReference type="SAM" id="Phobius"/>
    </source>
</evidence>
<feature type="non-terminal residue" evidence="7">
    <location>
        <position position="154"/>
    </location>
</feature>
<keyword evidence="4 5" id="KW-0472">Membrane</keyword>
<feature type="non-terminal residue" evidence="7">
    <location>
        <position position="1"/>
    </location>
</feature>
<dbReference type="GO" id="GO:0016020">
    <property type="term" value="C:membrane"/>
    <property type="evidence" value="ECO:0007669"/>
    <property type="project" value="UniProtKB-SubCell"/>
</dbReference>
<dbReference type="InterPro" id="IPR036734">
    <property type="entry name" value="Neur_chan_lig-bd_sf"/>
</dbReference>
<dbReference type="PROSITE" id="PS00236">
    <property type="entry name" value="NEUROTR_ION_CHANNEL"/>
    <property type="match status" value="1"/>
</dbReference>
<keyword evidence="2 5" id="KW-0812">Transmembrane</keyword>
<evidence type="ECO:0000313" key="7">
    <source>
        <dbReference type="EMBL" id="GMT08755.1"/>
    </source>
</evidence>
<proteinExistence type="predicted"/>
<evidence type="ECO:0000259" key="6">
    <source>
        <dbReference type="Pfam" id="PF02931"/>
    </source>
</evidence>
<dbReference type="Gene3D" id="2.70.170.10">
    <property type="entry name" value="Neurotransmitter-gated ion-channel ligand-binding domain"/>
    <property type="match status" value="1"/>
</dbReference>
<organism evidence="7 8">
    <name type="scientific">Pristionchus fissidentatus</name>
    <dbReference type="NCBI Taxonomy" id="1538716"/>
    <lineage>
        <taxon>Eukaryota</taxon>
        <taxon>Metazoa</taxon>
        <taxon>Ecdysozoa</taxon>
        <taxon>Nematoda</taxon>
        <taxon>Chromadorea</taxon>
        <taxon>Rhabditida</taxon>
        <taxon>Rhabditina</taxon>
        <taxon>Diplogasteromorpha</taxon>
        <taxon>Diplogasteroidea</taxon>
        <taxon>Neodiplogasteridae</taxon>
        <taxon>Pristionchus</taxon>
    </lineage>
</organism>
<dbReference type="InterPro" id="IPR036719">
    <property type="entry name" value="Neuro-gated_channel_TM_sf"/>
</dbReference>
<dbReference type="CDD" id="cd18989">
    <property type="entry name" value="LGIC_ECD_cation"/>
    <property type="match status" value="1"/>
</dbReference>
<dbReference type="InterPro" id="IPR018000">
    <property type="entry name" value="Neurotransmitter_ion_chnl_CS"/>
</dbReference>